<organism evidence="5 6">
    <name type="scientific">Digitaria exilis</name>
    <dbReference type="NCBI Taxonomy" id="1010633"/>
    <lineage>
        <taxon>Eukaryota</taxon>
        <taxon>Viridiplantae</taxon>
        <taxon>Streptophyta</taxon>
        <taxon>Embryophyta</taxon>
        <taxon>Tracheophyta</taxon>
        <taxon>Spermatophyta</taxon>
        <taxon>Magnoliopsida</taxon>
        <taxon>Liliopsida</taxon>
        <taxon>Poales</taxon>
        <taxon>Poaceae</taxon>
        <taxon>PACMAD clade</taxon>
        <taxon>Panicoideae</taxon>
        <taxon>Panicodae</taxon>
        <taxon>Paniceae</taxon>
        <taxon>Anthephorinae</taxon>
        <taxon>Digitaria</taxon>
    </lineage>
</organism>
<evidence type="ECO:0000256" key="3">
    <source>
        <dbReference type="SAM" id="MobiDB-lite"/>
    </source>
</evidence>
<evidence type="ECO:0000256" key="4">
    <source>
        <dbReference type="SAM" id="SignalP"/>
    </source>
</evidence>
<feature type="region of interest" description="Disordered" evidence="3">
    <location>
        <begin position="25"/>
        <end position="44"/>
    </location>
</feature>
<dbReference type="EMBL" id="JACEFO010000910">
    <property type="protein sequence ID" value="KAF8753077.1"/>
    <property type="molecule type" value="Genomic_DNA"/>
</dbReference>
<dbReference type="InterPro" id="IPR045051">
    <property type="entry name" value="SBT"/>
</dbReference>
<protein>
    <submittedName>
        <fullName evidence="5">Uncharacterized protein</fullName>
    </submittedName>
</protein>
<keyword evidence="2 4" id="KW-0732">Signal</keyword>
<reference evidence="5" key="1">
    <citation type="submission" date="2020-07" db="EMBL/GenBank/DDBJ databases">
        <title>Genome sequence and genetic diversity analysis of an under-domesticated orphan crop, white fonio (Digitaria exilis).</title>
        <authorList>
            <person name="Bennetzen J.L."/>
            <person name="Chen S."/>
            <person name="Ma X."/>
            <person name="Wang X."/>
            <person name="Yssel A.E.J."/>
            <person name="Chaluvadi S.R."/>
            <person name="Johnson M."/>
            <person name="Gangashetty P."/>
            <person name="Hamidou F."/>
            <person name="Sanogo M.D."/>
            <person name="Zwaenepoel A."/>
            <person name="Wallace J."/>
            <person name="Van De Peer Y."/>
            <person name="Van Deynze A."/>
        </authorList>
    </citation>
    <scope>NUCLEOTIDE SEQUENCE</scope>
    <source>
        <tissue evidence="5">Leaves</tissue>
    </source>
</reference>
<name>A0A835KMD9_9POAL</name>
<dbReference type="SUPFAM" id="SSF52743">
    <property type="entry name" value="Subtilisin-like"/>
    <property type="match status" value="1"/>
</dbReference>
<proteinExistence type="inferred from homology"/>
<dbReference type="InterPro" id="IPR036852">
    <property type="entry name" value="Peptidase_S8/S53_dom_sf"/>
</dbReference>
<evidence type="ECO:0000313" key="6">
    <source>
        <dbReference type="Proteomes" id="UP000636709"/>
    </source>
</evidence>
<feature type="signal peptide" evidence="4">
    <location>
        <begin position="1"/>
        <end position="28"/>
    </location>
</feature>
<dbReference type="AlphaFoldDB" id="A0A835KMD9"/>
<dbReference type="PANTHER" id="PTHR10795">
    <property type="entry name" value="PROPROTEIN CONVERTASE SUBTILISIN/KEXIN"/>
    <property type="match status" value="1"/>
</dbReference>
<comment type="caution">
    <text evidence="5">The sequence shown here is derived from an EMBL/GenBank/DDBJ whole genome shotgun (WGS) entry which is preliminary data.</text>
</comment>
<dbReference type="GO" id="GO:0006508">
    <property type="term" value="P:proteolysis"/>
    <property type="evidence" value="ECO:0007669"/>
    <property type="project" value="InterPro"/>
</dbReference>
<dbReference type="GO" id="GO:0004252">
    <property type="term" value="F:serine-type endopeptidase activity"/>
    <property type="evidence" value="ECO:0007669"/>
    <property type="project" value="InterPro"/>
</dbReference>
<sequence>MASFQLGLDTSILLLLAAPSLYSTMGEGDHEPRGPSPVAREPPARGAHGVLLLGDLQRAELAAKKMPSFLRAIPDIKRQLHTTRTTTNFWPLRKNEKIFDAGYNIKVIIGVVDSGIYNKHLSFFDAEEKKSWSHQPRWKGGCTEGGIDPMQPEACDGHRRWQLFPRCDDSPSHGLRHSHGDSSPDTHRHIQSLQLKRVLRLPDSMEEVIHDGVDLINISLGTGANDTDGFDMDLVAIGAFNAMAKGGHAPWIIKVVVTSVDRRFDAEVSFREDSTIVSVVCRHLPSNMESLKRSWALGTVLISDETADYTTVTYNYDGNHSKGPFVGVSFNGVVLGARAPTLASFWSRGPSLHILAPRRNIMYVSTIGLEDND</sequence>
<evidence type="ECO:0000313" key="5">
    <source>
        <dbReference type="EMBL" id="KAF8753077.1"/>
    </source>
</evidence>
<dbReference type="Gene3D" id="3.40.50.200">
    <property type="entry name" value="Peptidase S8/S53 domain"/>
    <property type="match status" value="1"/>
</dbReference>
<evidence type="ECO:0000256" key="1">
    <source>
        <dbReference type="ARBA" id="ARBA00011073"/>
    </source>
</evidence>
<evidence type="ECO:0000256" key="2">
    <source>
        <dbReference type="ARBA" id="ARBA00022729"/>
    </source>
</evidence>
<accession>A0A835KMD9</accession>
<gene>
    <name evidence="5" type="ORF">HU200_011730</name>
</gene>
<keyword evidence="6" id="KW-1185">Reference proteome</keyword>
<comment type="similarity">
    <text evidence="1">Belongs to the peptidase S8 family.</text>
</comment>
<dbReference type="Proteomes" id="UP000636709">
    <property type="component" value="Unassembled WGS sequence"/>
</dbReference>
<feature type="chain" id="PRO_5032540645" evidence="4">
    <location>
        <begin position="29"/>
        <end position="373"/>
    </location>
</feature>
<dbReference type="OrthoDB" id="206201at2759"/>